<evidence type="ECO:0000259" key="1">
    <source>
        <dbReference type="Pfam" id="PF01593"/>
    </source>
</evidence>
<proteinExistence type="predicted"/>
<evidence type="ECO:0000313" key="2">
    <source>
        <dbReference type="EMBL" id="MCV3272046.1"/>
    </source>
</evidence>
<feature type="domain" description="Amine oxidase" evidence="1">
    <location>
        <begin position="110"/>
        <end position="323"/>
    </location>
</feature>
<gene>
    <name evidence="2" type="ORF">MUB52_11470</name>
</gene>
<keyword evidence="3" id="KW-1185">Reference proteome</keyword>
<dbReference type="Pfam" id="PF01593">
    <property type="entry name" value="Amino_oxidase"/>
    <property type="match status" value="1"/>
</dbReference>
<dbReference type="Gene3D" id="3.50.50.60">
    <property type="entry name" value="FAD/NAD(P)-binding domain"/>
    <property type="match status" value="1"/>
</dbReference>
<dbReference type="Pfam" id="PF13450">
    <property type="entry name" value="NAD_binding_8"/>
    <property type="match status" value="1"/>
</dbReference>
<dbReference type="PANTHER" id="PTHR16128">
    <property type="entry name" value="FAD/NAD(P)-BINDING OXIDOREDUCTASE FAMILY PROTEIN"/>
    <property type="match status" value="1"/>
</dbReference>
<evidence type="ECO:0000313" key="3">
    <source>
        <dbReference type="Proteomes" id="UP001208690"/>
    </source>
</evidence>
<sequence>MGGKARIAIIGAGLTGLTLAKALEDIAEVTVFEKSRGLGGRMSTRRAAPFAFDHGAQYFSAKGQDFSEFLAPYLASGVVQPWAPRRVVLPMGAGAPPEWSAPRYVAVPAMTALAKALSEGLTIARAAHVERIARSEAGWQLTCRDGIAHGPFDWVISTAPAFQTAALMPEVFAGQAALAAARMQGCYSLMLGFATPCSLDWDAAWVREGPLAWIAVDTSKPGRAGPQSIVAQASNDWADVNLERDQAEVQAALQDAFSAVTGCNPEAADCVSLHRWRYANVSVPSGAPFLLDAPNGLAAAGDWCGAGKVEAAFESGSALAAAVQEHLG</sequence>
<reference evidence="2 3" key="1">
    <citation type="submission" date="2022-04" db="EMBL/GenBank/DDBJ databases">
        <title>Roseobacter sp. WL0113 is a bacterium isolated from neritic sediment.</title>
        <authorList>
            <person name="Wang L."/>
            <person name="He W."/>
            <person name="Zhang D.-F."/>
        </authorList>
    </citation>
    <scope>NUCLEOTIDE SEQUENCE [LARGE SCALE GENOMIC DNA]</scope>
    <source>
        <strain evidence="2 3">WL0113</strain>
    </source>
</reference>
<dbReference type="InterPro" id="IPR002937">
    <property type="entry name" value="Amino_oxidase"/>
</dbReference>
<name>A0ABT3BEN8_9RHOB</name>
<accession>A0ABT3BEN8</accession>
<organism evidence="2 3">
    <name type="scientific">Roseobacter sinensis</name>
    <dbReference type="NCBI Taxonomy" id="2931391"/>
    <lineage>
        <taxon>Bacteria</taxon>
        <taxon>Pseudomonadati</taxon>
        <taxon>Pseudomonadota</taxon>
        <taxon>Alphaproteobacteria</taxon>
        <taxon>Rhodobacterales</taxon>
        <taxon>Roseobacteraceae</taxon>
        <taxon>Roseobacter</taxon>
    </lineage>
</organism>
<dbReference type="SUPFAM" id="SSF51905">
    <property type="entry name" value="FAD/NAD(P)-binding domain"/>
    <property type="match status" value="1"/>
</dbReference>
<dbReference type="Proteomes" id="UP001208690">
    <property type="component" value="Unassembled WGS sequence"/>
</dbReference>
<dbReference type="PANTHER" id="PTHR16128:SF5">
    <property type="entry name" value="FAD_NAD(P)-BINDING OXIDOREDUCTASE FAMILY PROTEIN"/>
    <property type="match status" value="1"/>
</dbReference>
<comment type="caution">
    <text evidence="2">The sequence shown here is derived from an EMBL/GenBank/DDBJ whole genome shotgun (WGS) entry which is preliminary data.</text>
</comment>
<dbReference type="Gene3D" id="3.90.660.10">
    <property type="match status" value="1"/>
</dbReference>
<dbReference type="EMBL" id="JALIEB010000006">
    <property type="protein sequence ID" value="MCV3272046.1"/>
    <property type="molecule type" value="Genomic_DNA"/>
</dbReference>
<dbReference type="RefSeq" id="WP_263844370.1">
    <property type="nucleotide sequence ID" value="NZ_JALIEB010000006.1"/>
</dbReference>
<dbReference type="InterPro" id="IPR036188">
    <property type="entry name" value="FAD/NAD-bd_sf"/>
</dbReference>
<protein>
    <submittedName>
        <fullName evidence="2">NAD(P)-binding protein</fullName>
    </submittedName>
</protein>